<comment type="caution">
    <text evidence="1">The sequence shown here is derived from an EMBL/GenBank/DDBJ whole genome shotgun (WGS) entry which is preliminary data.</text>
</comment>
<dbReference type="EMBL" id="CABDUW010000044">
    <property type="protein sequence ID" value="VTJ54990.1"/>
    <property type="molecule type" value="Genomic_DNA"/>
</dbReference>
<organism evidence="1">
    <name type="scientific">Marmota monax</name>
    <name type="common">Woodchuck</name>
    <dbReference type="NCBI Taxonomy" id="9995"/>
    <lineage>
        <taxon>Eukaryota</taxon>
        <taxon>Metazoa</taxon>
        <taxon>Chordata</taxon>
        <taxon>Craniata</taxon>
        <taxon>Vertebrata</taxon>
        <taxon>Euteleostomi</taxon>
        <taxon>Mammalia</taxon>
        <taxon>Eutheria</taxon>
        <taxon>Euarchontoglires</taxon>
        <taxon>Glires</taxon>
        <taxon>Rodentia</taxon>
        <taxon>Sciuromorpha</taxon>
        <taxon>Sciuridae</taxon>
        <taxon>Xerinae</taxon>
        <taxon>Marmotini</taxon>
        <taxon>Marmota</taxon>
    </lineage>
</organism>
<evidence type="ECO:0000313" key="1">
    <source>
        <dbReference type="EMBL" id="VTJ54990.1"/>
    </source>
</evidence>
<reference evidence="1" key="1">
    <citation type="submission" date="2019-04" db="EMBL/GenBank/DDBJ databases">
        <authorList>
            <person name="Alioto T."/>
            <person name="Alioto T."/>
        </authorList>
    </citation>
    <scope>NUCLEOTIDE SEQUENCE [LARGE SCALE GENOMIC DNA]</scope>
</reference>
<gene>
    <name evidence="1" type="ORF">MONAX_5E038506</name>
</gene>
<dbReference type="AlphaFoldDB" id="A0A5E4ADB7"/>
<accession>A0A5E4ADB7</accession>
<name>A0A5E4ADB7_MARMO</name>
<proteinExistence type="predicted"/>
<protein>
    <submittedName>
        <fullName evidence="1">Uncharacterized protein</fullName>
    </submittedName>
</protein>
<sequence length="68" mass="7803">MPDQDAMKMVASEGHGDEMRQLQDLIKVFVTRKLSSSVIIGYRVGKTPWERRCRQKGDQLLKKKTVAL</sequence>